<accession>A0A418ZWX9</accession>
<comment type="caution">
    <text evidence="1">The sequence shown here is derived from an EMBL/GenBank/DDBJ whole genome shotgun (WGS) entry which is preliminary data.</text>
</comment>
<dbReference type="OrthoDB" id="7777508at2"/>
<evidence type="ECO:0000313" key="2">
    <source>
        <dbReference type="Proteomes" id="UP000285530"/>
    </source>
</evidence>
<protein>
    <submittedName>
        <fullName evidence="1">Uncharacterized protein</fullName>
    </submittedName>
</protein>
<name>A0A418ZWX9_9RHOB</name>
<dbReference type="Proteomes" id="UP000285530">
    <property type="component" value="Unassembled WGS sequence"/>
</dbReference>
<sequence length="90" mass="10081">MTHPTDPALAALEARLVAQRRLLGRLVAALQPDTRDQVMDWLGQRESLRDGQEDPGAVPTEDVGPALAIADEFRMILRLAQDRMHEEDRP</sequence>
<keyword evidence="2" id="KW-1185">Reference proteome</keyword>
<organism evidence="1 2">
    <name type="scientific">Paracoccus aestuarii</name>
    <dbReference type="NCBI Taxonomy" id="453842"/>
    <lineage>
        <taxon>Bacteria</taxon>
        <taxon>Pseudomonadati</taxon>
        <taxon>Pseudomonadota</taxon>
        <taxon>Alphaproteobacteria</taxon>
        <taxon>Rhodobacterales</taxon>
        <taxon>Paracoccaceae</taxon>
        <taxon>Paracoccus</taxon>
    </lineage>
</organism>
<dbReference type="RefSeq" id="WP_119886155.1">
    <property type="nucleotide sequence ID" value="NZ_CP067171.1"/>
</dbReference>
<evidence type="ECO:0000313" key="1">
    <source>
        <dbReference type="EMBL" id="RJL05001.1"/>
    </source>
</evidence>
<dbReference type="AlphaFoldDB" id="A0A418ZWX9"/>
<gene>
    <name evidence="1" type="ORF">D3P06_08470</name>
</gene>
<reference evidence="1 2" key="1">
    <citation type="submission" date="2018-09" db="EMBL/GenBank/DDBJ databases">
        <title>Paracoccus onubensis nov. sp. a moderate halophilic bacterium isolated from Gruta de las Maravillas (Aracena, Spain).</title>
        <authorList>
            <person name="Jurado V."/>
            <person name="Gutierrez-Patricio S."/>
            <person name="Gonzalez-Pimentel J.L."/>
            <person name="Laiz L."/>
            <person name="Saiz-Jimenez C."/>
        </authorList>
    </citation>
    <scope>NUCLEOTIDE SEQUENCE [LARGE SCALE GENOMIC DNA]</scope>
    <source>
        <strain evidence="1 2">DSM 19484</strain>
    </source>
</reference>
<dbReference type="EMBL" id="QZEV01000033">
    <property type="protein sequence ID" value="RJL05001.1"/>
    <property type="molecule type" value="Genomic_DNA"/>
</dbReference>
<proteinExistence type="predicted"/>